<organism evidence="1 2">
    <name type="scientific">Pontibacter mucosus</name>
    <dbReference type="NCBI Taxonomy" id="1649266"/>
    <lineage>
        <taxon>Bacteria</taxon>
        <taxon>Pseudomonadati</taxon>
        <taxon>Bacteroidota</taxon>
        <taxon>Cytophagia</taxon>
        <taxon>Cytophagales</taxon>
        <taxon>Hymenobacteraceae</taxon>
        <taxon>Pontibacter</taxon>
    </lineage>
</organism>
<comment type="caution">
    <text evidence="1">The sequence shown here is derived from an EMBL/GenBank/DDBJ whole genome shotgun (WGS) entry which is preliminary data.</text>
</comment>
<proteinExistence type="predicted"/>
<accession>A0A2T5Y3D3</accession>
<evidence type="ECO:0000313" key="1">
    <source>
        <dbReference type="EMBL" id="PTX10682.1"/>
    </source>
</evidence>
<dbReference type="AlphaFoldDB" id="A0A2T5Y3D3"/>
<reference evidence="1 2" key="1">
    <citation type="submission" date="2018-04" db="EMBL/GenBank/DDBJ databases">
        <title>Genomic Encyclopedia of Archaeal and Bacterial Type Strains, Phase II (KMG-II): from individual species to whole genera.</title>
        <authorList>
            <person name="Goeker M."/>
        </authorList>
    </citation>
    <scope>NUCLEOTIDE SEQUENCE [LARGE SCALE GENOMIC DNA]</scope>
    <source>
        <strain evidence="1 2">DSM 100162</strain>
    </source>
</reference>
<dbReference type="EMBL" id="QBKI01000016">
    <property type="protein sequence ID" value="PTX10682.1"/>
    <property type="molecule type" value="Genomic_DNA"/>
</dbReference>
<gene>
    <name evidence="1" type="ORF">C8N40_11623</name>
</gene>
<evidence type="ECO:0000313" key="2">
    <source>
        <dbReference type="Proteomes" id="UP000244225"/>
    </source>
</evidence>
<dbReference type="Proteomes" id="UP000244225">
    <property type="component" value="Unassembled WGS sequence"/>
</dbReference>
<name>A0A2T5Y3D3_9BACT</name>
<keyword evidence="2" id="KW-1185">Reference proteome</keyword>
<sequence>MEASCLIFWRNSSVLFMHEVKFKAILYTCLNQDFQDEWIYRIYTCRITPYRWREFATRAYYEVGFVTQLA</sequence>
<protein>
    <submittedName>
        <fullName evidence="1">Uncharacterized protein</fullName>
    </submittedName>
</protein>